<dbReference type="Pfam" id="PF24800">
    <property type="entry name" value="DUF7702"/>
    <property type="match status" value="1"/>
</dbReference>
<dbReference type="AlphaFoldDB" id="A0A9P6VEF6"/>
<organism evidence="3 4">
    <name type="scientific">Hyphodiscus hymeniophilus</name>
    <dbReference type="NCBI Taxonomy" id="353542"/>
    <lineage>
        <taxon>Eukaryota</taxon>
        <taxon>Fungi</taxon>
        <taxon>Dikarya</taxon>
        <taxon>Ascomycota</taxon>
        <taxon>Pezizomycotina</taxon>
        <taxon>Leotiomycetes</taxon>
        <taxon>Helotiales</taxon>
        <taxon>Hyphodiscaceae</taxon>
        <taxon>Hyphodiscus</taxon>
    </lineage>
</organism>
<reference evidence="3" key="1">
    <citation type="submission" date="2019-07" db="EMBL/GenBank/DDBJ databases">
        <title>Hyphodiscus hymeniophilus genome sequencing and assembly.</title>
        <authorList>
            <person name="Kramer G."/>
            <person name="Nodwell J."/>
        </authorList>
    </citation>
    <scope>NUCLEOTIDE SEQUENCE</scope>
    <source>
        <strain evidence="3">ATCC 34498</strain>
    </source>
</reference>
<sequence length="254" mass="27436">MFDTTGKIAIAQLAFFVAAILPAQYVLFKHGLKGLLGWLFITLFCVIRIIGAALIIHDESGHNPISEAALIISSVAIAPMIIALGGIAHESFGSIELYRPFLFGWAPDLITHVITIGAIVMLVIGFLNFEGTNKSAQDMKTGLDLIRAGGVVLIGVWAMITAIVLLAVGVSVAVICLIVRILYTVLSAFINTASFNFRTGGTLAEHIVLDVLPEFILVLALLTAGIMSRNLKYEAEAALRSKDSQHPVEERRRR</sequence>
<comment type="caution">
    <text evidence="3">The sequence shown here is derived from an EMBL/GenBank/DDBJ whole genome shotgun (WGS) entry which is preliminary data.</text>
</comment>
<feature type="transmembrane region" description="Helical" evidence="1">
    <location>
        <begin position="9"/>
        <end position="28"/>
    </location>
</feature>
<feature type="transmembrane region" description="Helical" evidence="1">
    <location>
        <begin position="109"/>
        <end position="129"/>
    </location>
</feature>
<feature type="transmembrane region" description="Helical" evidence="1">
    <location>
        <begin position="150"/>
        <end position="183"/>
    </location>
</feature>
<gene>
    <name evidence="3" type="ORF">D0Z07_8251</name>
</gene>
<dbReference type="EMBL" id="VNKQ01000016">
    <property type="protein sequence ID" value="KAG0646344.1"/>
    <property type="molecule type" value="Genomic_DNA"/>
</dbReference>
<dbReference type="OrthoDB" id="2560628at2759"/>
<name>A0A9P6VEF6_9HELO</name>
<keyword evidence="1" id="KW-0472">Membrane</keyword>
<evidence type="ECO:0000256" key="1">
    <source>
        <dbReference type="SAM" id="Phobius"/>
    </source>
</evidence>
<accession>A0A9P6VEF6</accession>
<feature type="transmembrane region" description="Helical" evidence="1">
    <location>
        <begin position="34"/>
        <end position="56"/>
    </location>
</feature>
<evidence type="ECO:0000259" key="2">
    <source>
        <dbReference type="Pfam" id="PF24800"/>
    </source>
</evidence>
<dbReference type="InterPro" id="IPR056119">
    <property type="entry name" value="DUF7702"/>
</dbReference>
<dbReference type="PANTHER" id="PTHR42109">
    <property type="entry name" value="UNPLACED GENOMIC SCAFFOLD UM_SCAF_CONTIG_1.265, WHOLE GENOME SHOTGUN SEQUENCE"/>
    <property type="match status" value="1"/>
</dbReference>
<dbReference type="Proteomes" id="UP000785200">
    <property type="component" value="Unassembled WGS sequence"/>
</dbReference>
<feature type="transmembrane region" description="Helical" evidence="1">
    <location>
        <begin position="68"/>
        <end position="89"/>
    </location>
</feature>
<keyword evidence="1" id="KW-0812">Transmembrane</keyword>
<keyword evidence="4" id="KW-1185">Reference proteome</keyword>
<proteinExistence type="predicted"/>
<dbReference type="PANTHER" id="PTHR42109:SF3">
    <property type="entry name" value="INTEGRAL MEMBRANE PROTEIN (AFU_ORTHOLOGUE AFUA_5G00100)"/>
    <property type="match status" value="1"/>
</dbReference>
<keyword evidence="1" id="KW-1133">Transmembrane helix</keyword>
<protein>
    <recommendedName>
        <fullName evidence="2">DUF7702 domain-containing protein</fullName>
    </recommendedName>
</protein>
<feature type="transmembrane region" description="Helical" evidence="1">
    <location>
        <begin position="203"/>
        <end position="222"/>
    </location>
</feature>
<evidence type="ECO:0000313" key="3">
    <source>
        <dbReference type="EMBL" id="KAG0646344.1"/>
    </source>
</evidence>
<evidence type="ECO:0000313" key="4">
    <source>
        <dbReference type="Proteomes" id="UP000785200"/>
    </source>
</evidence>
<feature type="domain" description="DUF7702" evidence="2">
    <location>
        <begin position="3"/>
        <end position="229"/>
    </location>
</feature>